<evidence type="ECO:0000256" key="5">
    <source>
        <dbReference type="ARBA" id="ARBA00022729"/>
    </source>
</evidence>
<name>A0A8H5LLU0_9AGAR</name>
<keyword evidence="9" id="KW-1185">Reference proteome</keyword>
<comment type="caution">
    <text evidence="8">The sequence shown here is derived from an EMBL/GenBank/DDBJ whole genome shotgun (WGS) entry which is preliminary data.</text>
</comment>
<dbReference type="GO" id="GO:0009277">
    <property type="term" value="C:fungal-type cell wall"/>
    <property type="evidence" value="ECO:0007669"/>
    <property type="project" value="InterPro"/>
</dbReference>
<keyword evidence="3 7" id="KW-0134">Cell wall</keyword>
<feature type="chain" id="PRO_5034356568" description="Hydrophobin" evidence="7">
    <location>
        <begin position="23"/>
        <end position="125"/>
    </location>
</feature>
<evidence type="ECO:0000256" key="2">
    <source>
        <dbReference type="ARBA" id="ARBA00010446"/>
    </source>
</evidence>
<accession>A0A8H5LLU0</accession>
<proteinExistence type="inferred from homology"/>
<dbReference type="PROSITE" id="PS00956">
    <property type="entry name" value="HYDROPHOBIN"/>
    <property type="match status" value="1"/>
</dbReference>
<evidence type="ECO:0000256" key="7">
    <source>
        <dbReference type="RuleBase" id="RU365009"/>
    </source>
</evidence>
<dbReference type="SMART" id="SM00075">
    <property type="entry name" value="HYDRO"/>
    <property type="match status" value="1"/>
</dbReference>
<dbReference type="AlphaFoldDB" id="A0A8H5LLU0"/>
<comment type="similarity">
    <text evidence="2 7">Belongs to the fungal hydrophobin family.</text>
</comment>
<protein>
    <recommendedName>
        <fullName evidence="7">Hydrophobin</fullName>
    </recommendedName>
</protein>
<dbReference type="InterPro" id="IPR019778">
    <property type="entry name" value="Class_I_Hydrophobin_CS"/>
</dbReference>
<gene>
    <name evidence="8" type="ORF">D9756_002079</name>
</gene>
<reference evidence="8 9" key="1">
    <citation type="journal article" date="2020" name="ISME J.">
        <title>Uncovering the hidden diversity of litter-decomposition mechanisms in mushroom-forming fungi.</title>
        <authorList>
            <person name="Floudas D."/>
            <person name="Bentzer J."/>
            <person name="Ahren D."/>
            <person name="Johansson T."/>
            <person name="Persson P."/>
            <person name="Tunlid A."/>
        </authorList>
    </citation>
    <scope>NUCLEOTIDE SEQUENCE [LARGE SCALE GENOMIC DNA]</scope>
    <source>
        <strain evidence="8 9">CBS 146.42</strain>
    </source>
</reference>
<evidence type="ECO:0000256" key="1">
    <source>
        <dbReference type="ARBA" id="ARBA00004191"/>
    </source>
</evidence>
<dbReference type="GO" id="GO:0005199">
    <property type="term" value="F:structural constituent of cell wall"/>
    <property type="evidence" value="ECO:0007669"/>
    <property type="project" value="InterPro"/>
</dbReference>
<dbReference type="Pfam" id="PF01185">
    <property type="entry name" value="Hydrophobin"/>
    <property type="match status" value="1"/>
</dbReference>
<comment type="subcellular location">
    <subcellularLocation>
        <location evidence="1 7">Secreted</location>
        <location evidence="1 7">Cell wall</location>
    </subcellularLocation>
</comment>
<evidence type="ECO:0000313" key="8">
    <source>
        <dbReference type="EMBL" id="KAF5361839.1"/>
    </source>
</evidence>
<dbReference type="EMBL" id="JAACJO010000002">
    <property type="protein sequence ID" value="KAF5361839.1"/>
    <property type="molecule type" value="Genomic_DNA"/>
</dbReference>
<keyword evidence="6 7" id="KW-1015">Disulfide bond</keyword>
<keyword evidence="4 7" id="KW-0964">Secreted</keyword>
<dbReference type="InterPro" id="IPR001338">
    <property type="entry name" value="Class_I_Hydrophobin"/>
</dbReference>
<dbReference type="OrthoDB" id="4225815at2759"/>
<keyword evidence="5 7" id="KW-0732">Signal</keyword>
<evidence type="ECO:0000256" key="3">
    <source>
        <dbReference type="ARBA" id="ARBA00022512"/>
    </source>
</evidence>
<dbReference type="Proteomes" id="UP000559027">
    <property type="component" value="Unassembled WGS sequence"/>
</dbReference>
<dbReference type="CDD" id="cd23507">
    <property type="entry name" value="hydrophobin_I"/>
    <property type="match status" value="1"/>
</dbReference>
<evidence type="ECO:0000256" key="6">
    <source>
        <dbReference type="ARBA" id="ARBA00023157"/>
    </source>
</evidence>
<feature type="signal peptide" evidence="7">
    <location>
        <begin position="1"/>
        <end position="22"/>
    </location>
</feature>
<organism evidence="8 9">
    <name type="scientific">Leucocoprinus leucothites</name>
    <dbReference type="NCBI Taxonomy" id="201217"/>
    <lineage>
        <taxon>Eukaryota</taxon>
        <taxon>Fungi</taxon>
        <taxon>Dikarya</taxon>
        <taxon>Basidiomycota</taxon>
        <taxon>Agaricomycotina</taxon>
        <taxon>Agaricomycetes</taxon>
        <taxon>Agaricomycetidae</taxon>
        <taxon>Agaricales</taxon>
        <taxon>Agaricineae</taxon>
        <taxon>Agaricaceae</taxon>
        <taxon>Leucocoprinus</taxon>
    </lineage>
</organism>
<evidence type="ECO:0000313" key="9">
    <source>
        <dbReference type="Proteomes" id="UP000559027"/>
    </source>
</evidence>
<evidence type="ECO:0000256" key="4">
    <source>
        <dbReference type="ARBA" id="ARBA00022525"/>
    </source>
</evidence>
<sequence>MFARVATIFTFLFFVLPFLAAATAVPRTGGGGGGGGGTIPASQCNTGSLQCCNSAQAADSSAVTVLAGLLGVVLQGVTGLVGLTCDPISVIGVGGNSCTAQPVCCTGNNFSGLLVLGCTPVNLNL</sequence>